<dbReference type="SUPFAM" id="SSF53335">
    <property type="entry name" value="S-adenosyl-L-methionine-dependent methyltransferases"/>
    <property type="match status" value="1"/>
</dbReference>
<proteinExistence type="predicted"/>
<reference evidence="3 4" key="1">
    <citation type="submission" date="2016-08" db="EMBL/GenBank/DDBJ databases">
        <title>Genome of Bacillus solimangrovi GH2-4.</title>
        <authorList>
            <person name="Lim S."/>
            <person name="Kim B.-C."/>
        </authorList>
    </citation>
    <scope>NUCLEOTIDE SEQUENCE [LARGE SCALE GENOMIC DNA]</scope>
    <source>
        <strain evidence="3 4">GH2-4</strain>
    </source>
</reference>
<evidence type="ECO:0000256" key="2">
    <source>
        <dbReference type="ARBA" id="ARBA00022679"/>
    </source>
</evidence>
<dbReference type="Gene3D" id="3.40.50.12710">
    <property type="match status" value="1"/>
</dbReference>
<dbReference type="PANTHER" id="PTHR12049">
    <property type="entry name" value="PROTEIN ARGININE METHYLTRANSFERASE NDUFAF7, MITOCHONDRIAL"/>
    <property type="match status" value="1"/>
</dbReference>
<dbReference type="PANTHER" id="PTHR12049:SF7">
    <property type="entry name" value="PROTEIN ARGININE METHYLTRANSFERASE NDUFAF7, MITOCHONDRIAL"/>
    <property type="match status" value="1"/>
</dbReference>
<keyword evidence="1" id="KW-0489">Methyltransferase</keyword>
<dbReference type="GO" id="GO:0032259">
    <property type="term" value="P:methylation"/>
    <property type="evidence" value="ECO:0007669"/>
    <property type="project" value="UniProtKB-KW"/>
</dbReference>
<dbReference type="InterPro" id="IPR003788">
    <property type="entry name" value="NDUFAF7"/>
</dbReference>
<dbReference type="RefSeq" id="WP_069717068.1">
    <property type="nucleotide sequence ID" value="NZ_MJEH01000021.1"/>
</dbReference>
<comment type="caution">
    <text evidence="3">The sequence shown here is derived from an EMBL/GenBank/DDBJ whole genome shotgun (WGS) entry which is preliminary data.</text>
</comment>
<evidence type="ECO:0000256" key="1">
    <source>
        <dbReference type="ARBA" id="ARBA00022603"/>
    </source>
</evidence>
<keyword evidence="2" id="KW-0808">Transferase</keyword>
<accession>A0A1E5LFP8</accession>
<evidence type="ECO:0008006" key="5">
    <source>
        <dbReference type="Google" id="ProtNLM"/>
    </source>
</evidence>
<dbReference type="InterPro" id="IPR029063">
    <property type="entry name" value="SAM-dependent_MTases_sf"/>
</dbReference>
<keyword evidence="4" id="KW-1185">Reference proteome</keyword>
<evidence type="ECO:0000313" key="3">
    <source>
        <dbReference type="EMBL" id="OEH92890.1"/>
    </source>
</evidence>
<dbReference type="GO" id="GO:0035243">
    <property type="term" value="F:protein-arginine omega-N symmetric methyltransferase activity"/>
    <property type="evidence" value="ECO:0007669"/>
    <property type="project" value="TreeGrafter"/>
</dbReference>
<dbReference type="OrthoDB" id="9794208at2"/>
<dbReference type="Pfam" id="PF02636">
    <property type="entry name" value="Methyltransf_28"/>
    <property type="match status" value="1"/>
</dbReference>
<dbReference type="AlphaFoldDB" id="A0A1E5LFP8"/>
<sequence>MFNLLREQIRRANHCRITYEEYMNTVLYHEQKGYYMKRERKLGKQGDFYTSVHVHDIFARMFVKIFVRFFEKTKLKPVICEMGGGDGKFAKAFLTYWNDNYAHKFSELTYILIEVSPHHRQIQFEMLQGFENVLIYSSLDEAKREHQRLNGVFFSNELFDALPVHVVEQREGELNEVFITINDDELTEIMEPCQRLEITNWVGNYFAPLKEGQRIEVPLAMEEVIHSCSEWFDNVCMFTVDYGYWKESWQESARKNGSLRGYYKHELIEDVLKYPGEMDITTHVQLDPFILIAQDMHLELLSSFDQNDFLLKAGILKELQENYDPNPFSETAKKNRAIRSFIMGEGFGSAFQVLVQKKGLIGLEMDDMLEKDSKYYL</sequence>
<protein>
    <recommendedName>
        <fullName evidence="5">SAM-dependent methyltransferase</fullName>
    </recommendedName>
</protein>
<dbReference type="EMBL" id="MJEH01000021">
    <property type="protein sequence ID" value="OEH92890.1"/>
    <property type="molecule type" value="Genomic_DNA"/>
</dbReference>
<name>A0A1E5LFP8_9BACI</name>
<organism evidence="3 4">
    <name type="scientific">Bacillus solimangrovi</name>
    <dbReference type="NCBI Taxonomy" id="1305675"/>
    <lineage>
        <taxon>Bacteria</taxon>
        <taxon>Bacillati</taxon>
        <taxon>Bacillota</taxon>
        <taxon>Bacilli</taxon>
        <taxon>Bacillales</taxon>
        <taxon>Bacillaceae</taxon>
        <taxon>Bacillus</taxon>
    </lineage>
</organism>
<evidence type="ECO:0000313" key="4">
    <source>
        <dbReference type="Proteomes" id="UP000095209"/>
    </source>
</evidence>
<dbReference type="InterPro" id="IPR038375">
    <property type="entry name" value="NDUFAF7_sf"/>
</dbReference>
<dbReference type="STRING" id="1305675.BFG57_14530"/>
<dbReference type="Proteomes" id="UP000095209">
    <property type="component" value="Unassembled WGS sequence"/>
</dbReference>
<gene>
    <name evidence="3" type="ORF">BFG57_14530</name>
</gene>